<dbReference type="Ensembl" id="ENSCMIT00000001270.1">
    <property type="protein sequence ID" value="ENSCMIP00000001210.1"/>
    <property type="gene ID" value="ENSCMIG00000000816.1"/>
</dbReference>
<dbReference type="GO" id="GO:0004252">
    <property type="term" value="F:serine-type endopeptidase activity"/>
    <property type="evidence" value="ECO:0007669"/>
    <property type="project" value="TreeGrafter"/>
</dbReference>
<evidence type="ECO:0000313" key="9">
    <source>
        <dbReference type="Ensembl" id="ENSCMIP00000001210.1"/>
    </source>
</evidence>
<reference evidence="10" key="3">
    <citation type="journal article" date="2014" name="Nature">
        <title>Elephant shark genome provides unique insights into gnathostome evolution.</title>
        <authorList>
            <consortium name="International Elephant Shark Genome Sequencing Consortium"/>
            <person name="Venkatesh B."/>
            <person name="Lee A.P."/>
            <person name="Ravi V."/>
            <person name="Maurya A.K."/>
            <person name="Lian M.M."/>
            <person name="Swann J.B."/>
            <person name="Ohta Y."/>
            <person name="Flajnik M.F."/>
            <person name="Sutoh Y."/>
            <person name="Kasahara M."/>
            <person name="Hoon S."/>
            <person name="Gangu V."/>
            <person name="Roy S.W."/>
            <person name="Irimia M."/>
            <person name="Korzh V."/>
            <person name="Kondrychyn I."/>
            <person name="Lim Z.W."/>
            <person name="Tay B.H."/>
            <person name="Tohari S."/>
            <person name="Kong K.W."/>
            <person name="Ho S."/>
            <person name="Lorente-Galdos B."/>
            <person name="Quilez J."/>
            <person name="Marques-Bonet T."/>
            <person name="Raney B.J."/>
            <person name="Ingham P.W."/>
            <person name="Tay A."/>
            <person name="Hillier L.W."/>
            <person name="Minx P."/>
            <person name="Boehm T."/>
            <person name="Wilson R.K."/>
            <person name="Brenner S."/>
            <person name="Warren W.C."/>
        </authorList>
    </citation>
    <scope>NUCLEOTIDE SEQUENCE [LARGE SCALE GENOMIC DNA]</scope>
</reference>
<evidence type="ECO:0000313" key="10">
    <source>
        <dbReference type="Proteomes" id="UP000314986"/>
    </source>
</evidence>
<name>A0A4W3GF07_CALMI</name>
<evidence type="ECO:0000256" key="7">
    <source>
        <dbReference type="PROSITE-ProRule" id="PRU00196"/>
    </source>
</evidence>
<feature type="domain" description="SRCR" evidence="8">
    <location>
        <begin position="20"/>
        <end position="120"/>
    </location>
</feature>
<reference evidence="9" key="5">
    <citation type="submission" date="2025-09" db="UniProtKB">
        <authorList>
            <consortium name="Ensembl"/>
        </authorList>
    </citation>
    <scope>IDENTIFICATION</scope>
</reference>
<accession>A0A4W3GF07</accession>
<evidence type="ECO:0000259" key="8">
    <source>
        <dbReference type="PROSITE" id="PS50287"/>
    </source>
</evidence>
<reference evidence="9" key="4">
    <citation type="submission" date="2025-08" db="UniProtKB">
        <authorList>
            <consortium name="Ensembl"/>
        </authorList>
    </citation>
    <scope>IDENTIFICATION</scope>
</reference>
<proteinExistence type="predicted"/>
<dbReference type="SMART" id="SM00202">
    <property type="entry name" value="SR"/>
    <property type="match status" value="1"/>
</dbReference>
<reference evidence="10" key="1">
    <citation type="journal article" date="2006" name="Science">
        <title>Ancient noncoding elements conserved in the human genome.</title>
        <authorList>
            <person name="Venkatesh B."/>
            <person name="Kirkness E.F."/>
            <person name="Loh Y.H."/>
            <person name="Halpern A.L."/>
            <person name="Lee A.P."/>
            <person name="Johnson J."/>
            <person name="Dandona N."/>
            <person name="Viswanathan L.D."/>
            <person name="Tay A."/>
            <person name="Venter J.C."/>
            <person name="Strausberg R.L."/>
            <person name="Brenner S."/>
        </authorList>
    </citation>
    <scope>NUCLEOTIDE SEQUENCE [LARGE SCALE GENOMIC DNA]</scope>
</reference>
<dbReference type="Gene3D" id="3.10.250.10">
    <property type="entry name" value="SRCR-like domain"/>
    <property type="match status" value="1"/>
</dbReference>
<organism evidence="9 10">
    <name type="scientific">Callorhinchus milii</name>
    <name type="common">Ghost shark</name>
    <dbReference type="NCBI Taxonomy" id="7868"/>
    <lineage>
        <taxon>Eukaryota</taxon>
        <taxon>Metazoa</taxon>
        <taxon>Chordata</taxon>
        <taxon>Craniata</taxon>
        <taxon>Vertebrata</taxon>
        <taxon>Chondrichthyes</taxon>
        <taxon>Holocephali</taxon>
        <taxon>Chimaeriformes</taxon>
        <taxon>Callorhinchidae</taxon>
        <taxon>Callorhinchus</taxon>
    </lineage>
</organism>
<dbReference type="PROSITE" id="PS50287">
    <property type="entry name" value="SRCR_2"/>
    <property type="match status" value="1"/>
</dbReference>
<evidence type="ECO:0000256" key="3">
    <source>
        <dbReference type="ARBA" id="ARBA00022729"/>
    </source>
</evidence>
<evidence type="ECO:0000256" key="6">
    <source>
        <dbReference type="ARBA" id="ARBA00023180"/>
    </source>
</evidence>
<dbReference type="GO" id="GO:0005615">
    <property type="term" value="C:extracellular space"/>
    <property type="evidence" value="ECO:0007669"/>
    <property type="project" value="TreeGrafter"/>
</dbReference>
<sequence length="173" mass="19242">MTENDWHWLCVADMTGDKKPRLVNGFSRCSGRVELHSGGQWHTVCGAAWNMDTANVVCEQLQCGAAVTAEAGAHVGNGSEIIWKSHYECRGNETQLWDCPVGSWDQITCTHEDDVSVTCSSEYQISYRSCMGCETQAEPGHVAEVGKAERVMALMWSVEPWMVMLSAPEVRRR</sequence>
<keyword evidence="6" id="KW-0325">Glycoprotein</keyword>
<dbReference type="SUPFAM" id="SSF56487">
    <property type="entry name" value="SRCR-like"/>
    <property type="match status" value="1"/>
</dbReference>
<dbReference type="InParanoid" id="A0A4W3GF07"/>
<dbReference type="Pfam" id="PF00530">
    <property type="entry name" value="SRCR"/>
    <property type="match status" value="1"/>
</dbReference>
<dbReference type="OMA" id="VIMHVEC"/>
<evidence type="ECO:0000256" key="5">
    <source>
        <dbReference type="ARBA" id="ARBA00023157"/>
    </source>
</evidence>
<keyword evidence="10" id="KW-1185">Reference proteome</keyword>
<dbReference type="PRINTS" id="PR00258">
    <property type="entry name" value="SPERACTRCPTR"/>
</dbReference>
<evidence type="ECO:0000256" key="2">
    <source>
        <dbReference type="ARBA" id="ARBA00022525"/>
    </source>
</evidence>
<dbReference type="PANTHER" id="PTHR48071:SF15">
    <property type="entry name" value="SRCR DOMAIN-CONTAINING PROTEIN"/>
    <property type="match status" value="1"/>
</dbReference>
<dbReference type="InterPro" id="IPR036772">
    <property type="entry name" value="SRCR-like_dom_sf"/>
</dbReference>
<protein>
    <recommendedName>
        <fullName evidence="8">SRCR domain-containing protein</fullName>
    </recommendedName>
</protein>
<dbReference type="AlphaFoldDB" id="A0A4W3GF07"/>
<keyword evidence="4" id="KW-0677">Repeat</keyword>
<feature type="disulfide bond" evidence="7">
    <location>
        <begin position="89"/>
        <end position="99"/>
    </location>
</feature>
<evidence type="ECO:0000256" key="1">
    <source>
        <dbReference type="ARBA" id="ARBA00004613"/>
    </source>
</evidence>
<comment type="subcellular location">
    <subcellularLocation>
        <location evidence="1">Secreted</location>
    </subcellularLocation>
</comment>
<dbReference type="InterPro" id="IPR001190">
    <property type="entry name" value="SRCR"/>
</dbReference>
<dbReference type="GO" id="GO:0005886">
    <property type="term" value="C:plasma membrane"/>
    <property type="evidence" value="ECO:0007669"/>
    <property type="project" value="TreeGrafter"/>
</dbReference>
<dbReference type="Proteomes" id="UP000314986">
    <property type="component" value="Unassembled WGS sequence"/>
</dbReference>
<feature type="disulfide bond" evidence="7">
    <location>
        <begin position="45"/>
        <end position="109"/>
    </location>
</feature>
<feature type="disulfide bond" evidence="7">
    <location>
        <begin position="58"/>
        <end position="119"/>
    </location>
</feature>
<keyword evidence="2" id="KW-0964">Secreted</keyword>
<dbReference type="FunFam" id="3.10.250.10:FF:000002">
    <property type="entry name" value="Scavenger receptor cysteine-rich type 1 protein M130"/>
    <property type="match status" value="1"/>
</dbReference>
<reference evidence="10" key="2">
    <citation type="journal article" date="2007" name="PLoS Biol.">
        <title>Survey sequencing and comparative analysis of the elephant shark (Callorhinchus milii) genome.</title>
        <authorList>
            <person name="Venkatesh B."/>
            <person name="Kirkness E.F."/>
            <person name="Loh Y.H."/>
            <person name="Halpern A.L."/>
            <person name="Lee A.P."/>
            <person name="Johnson J."/>
            <person name="Dandona N."/>
            <person name="Viswanathan L.D."/>
            <person name="Tay A."/>
            <person name="Venter J.C."/>
            <person name="Strausberg R.L."/>
            <person name="Brenner S."/>
        </authorList>
    </citation>
    <scope>NUCLEOTIDE SEQUENCE [LARGE SCALE GENOMIC DNA]</scope>
</reference>
<dbReference type="GO" id="GO:0031638">
    <property type="term" value="P:zymogen activation"/>
    <property type="evidence" value="ECO:0007669"/>
    <property type="project" value="TreeGrafter"/>
</dbReference>
<keyword evidence="5 7" id="KW-1015">Disulfide bond</keyword>
<keyword evidence="3" id="KW-0732">Signal</keyword>
<dbReference type="GeneTree" id="ENSGT00940000163299"/>
<evidence type="ECO:0000256" key="4">
    <source>
        <dbReference type="ARBA" id="ARBA00022737"/>
    </source>
</evidence>
<dbReference type="PANTHER" id="PTHR48071">
    <property type="entry name" value="SRCR DOMAIN-CONTAINING PROTEIN"/>
    <property type="match status" value="1"/>
</dbReference>